<comment type="caution">
    <text evidence="2">The sequence shown here is derived from an EMBL/GenBank/DDBJ whole genome shotgun (WGS) entry which is preliminary data.</text>
</comment>
<protein>
    <recommendedName>
        <fullName evidence="4">Zinc finger GRF-type domain-containing protein</fullName>
    </recommendedName>
</protein>
<feature type="non-terminal residue" evidence="2">
    <location>
        <position position="1"/>
    </location>
</feature>
<keyword evidence="3" id="KW-1185">Reference proteome</keyword>
<sequence>FACKLSTVKREIRPCTSRDYKSEFTTRVATVLACPFSDVDAENEGVACFSSFPLLFQKLGFSRREAICAATTIERSFFHQIDEEEVEISVWMDPSEERKHSKQQKEYCDMLGFVEDSQYGIPIRCACGGRIIDEVRGKEDYDSHPGKRFFTCINYEDNGLHYSHPWVVGVQEEMERLRKRLEEAEEVIKGVPSLNYQIESLEEQVRSLTVQVGTLEKLCFD</sequence>
<dbReference type="EMBL" id="JADBGQ010000010">
    <property type="protein sequence ID" value="KAG5377424.1"/>
    <property type="molecule type" value="Genomic_DNA"/>
</dbReference>
<feature type="coiled-coil region" evidence="1">
    <location>
        <begin position="167"/>
        <end position="218"/>
    </location>
</feature>
<evidence type="ECO:0000313" key="3">
    <source>
        <dbReference type="Proteomes" id="UP000823674"/>
    </source>
</evidence>
<organism evidence="2 3">
    <name type="scientific">Brassica rapa subsp. trilocularis</name>
    <dbReference type="NCBI Taxonomy" id="1813537"/>
    <lineage>
        <taxon>Eukaryota</taxon>
        <taxon>Viridiplantae</taxon>
        <taxon>Streptophyta</taxon>
        <taxon>Embryophyta</taxon>
        <taxon>Tracheophyta</taxon>
        <taxon>Spermatophyta</taxon>
        <taxon>Magnoliopsida</taxon>
        <taxon>eudicotyledons</taxon>
        <taxon>Gunneridae</taxon>
        <taxon>Pentapetalae</taxon>
        <taxon>rosids</taxon>
        <taxon>malvids</taxon>
        <taxon>Brassicales</taxon>
        <taxon>Brassicaceae</taxon>
        <taxon>Brassiceae</taxon>
        <taxon>Brassica</taxon>
    </lineage>
</organism>
<dbReference type="Proteomes" id="UP000823674">
    <property type="component" value="Chromosome A10"/>
</dbReference>
<evidence type="ECO:0000313" key="2">
    <source>
        <dbReference type="EMBL" id="KAG5377424.1"/>
    </source>
</evidence>
<keyword evidence="1" id="KW-0175">Coiled coil</keyword>
<gene>
    <name evidence="2" type="primary">A10g507110.1_BraROA</name>
    <name evidence="2" type="ORF">IGI04_042020</name>
</gene>
<evidence type="ECO:0008006" key="4">
    <source>
        <dbReference type="Google" id="ProtNLM"/>
    </source>
</evidence>
<reference evidence="2 3" key="1">
    <citation type="submission" date="2021-03" db="EMBL/GenBank/DDBJ databases">
        <authorList>
            <person name="King G.J."/>
            <person name="Bancroft I."/>
            <person name="Baten A."/>
            <person name="Bloomfield J."/>
            <person name="Borpatragohain P."/>
            <person name="He Z."/>
            <person name="Irish N."/>
            <person name="Irwin J."/>
            <person name="Liu K."/>
            <person name="Mauleon R.P."/>
            <person name="Moore J."/>
            <person name="Morris R."/>
            <person name="Ostergaard L."/>
            <person name="Wang B."/>
            <person name="Wells R."/>
        </authorList>
    </citation>
    <scope>NUCLEOTIDE SEQUENCE [LARGE SCALE GENOMIC DNA]</scope>
    <source>
        <strain evidence="2">R-o-18</strain>
        <tissue evidence="2">Leaf</tissue>
    </source>
</reference>
<name>A0ABQ7KSI4_BRACM</name>
<accession>A0ABQ7KSI4</accession>
<evidence type="ECO:0000256" key="1">
    <source>
        <dbReference type="SAM" id="Coils"/>
    </source>
</evidence>
<proteinExistence type="predicted"/>